<dbReference type="KEGG" id="cai:Caci_7790"/>
<dbReference type="RefSeq" id="WP_015796339.1">
    <property type="nucleotide sequence ID" value="NC_013131.1"/>
</dbReference>
<evidence type="ECO:0000313" key="1">
    <source>
        <dbReference type="EMBL" id="ACU76614.1"/>
    </source>
</evidence>
<dbReference type="InParanoid" id="C7QE26"/>
<reference evidence="1 2" key="1">
    <citation type="journal article" date="2009" name="Stand. Genomic Sci.">
        <title>Complete genome sequence of Catenulispora acidiphila type strain (ID 139908).</title>
        <authorList>
            <person name="Copeland A."/>
            <person name="Lapidus A."/>
            <person name="Glavina Del Rio T."/>
            <person name="Nolan M."/>
            <person name="Lucas S."/>
            <person name="Chen F."/>
            <person name="Tice H."/>
            <person name="Cheng J.F."/>
            <person name="Bruce D."/>
            <person name="Goodwin L."/>
            <person name="Pitluck S."/>
            <person name="Mikhailova N."/>
            <person name="Pati A."/>
            <person name="Ivanova N."/>
            <person name="Mavromatis K."/>
            <person name="Chen A."/>
            <person name="Palaniappan K."/>
            <person name="Chain P."/>
            <person name="Land M."/>
            <person name="Hauser L."/>
            <person name="Chang Y.J."/>
            <person name="Jeffries C.D."/>
            <person name="Chertkov O."/>
            <person name="Brettin T."/>
            <person name="Detter J.C."/>
            <person name="Han C."/>
            <person name="Ali Z."/>
            <person name="Tindall B.J."/>
            <person name="Goker M."/>
            <person name="Bristow J."/>
            <person name="Eisen J.A."/>
            <person name="Markowitz V."/>
            <person name="Hugenholtz P."/>
            <person name="Kyrpides N.C."/>
            <person name="Klenk H.P."/>
        </authorList>
    </citation>
    <scope>NUCLEOTIDE SEQUENCE [LARGE SCALE GENOMIC DNA]</scope>
    <source>
        <strain evidence="2">DSM 44928 / JCM 14897 / NBRC 102108 / NRRL B-24433 / ID139908</strain>
    </source>
</reference>
<keyword evidence="2" id="KW-1185">Reference proteome</keyword>
<protein>
    <submittedName>
        <fullName evidence="1">Uncharacterized protein</fullName>
    </submittedName>
</protein>
<dbReference type="AlphaFoldDB" id="C7QE26"/>
<dbReference type="HOGENOM" id="CLU_2506648_0_0_11"/>
<proteinExistence type="predicted"/>
<sequence>MSRTDHHLPVRYREGMPPRLVLLPYWRGKRRSTLAVYANRLERRARAEFRTYSVLVASTYRAGGDLEHLAEPDARPRHGACWDLW</sequence>
<accession>C7QE26</accession>
<evidence type="ECO:0000313" key="2">
    <source>
        <dbReference type="Proteomes" id="UP000000851"/>
    </source>
</evidence>
<dbReference type="Proteomes" id="UP000000851">
    <property type="component" value="Chromosome"/>
</dbReference>
<dbReference type="EMBL" id="CP001700">
    <property type="protein sequence ID" value="ACU76614.1"/>
    <property type="molecule type" value="Genomic_DNA"/>
</dbReference>
<organism evidence="1 2">
    <name type="scientific">Catenulispora acidiphila (strain DSM 44928 / JCM 14897 / NBRC 102108 / NRRL B-24433 / ID139908)</name>
    <dbReference type="NCBI Taxonomy" id="479433"/>
    <lineage>
        <taxon>Bacteria</taxon>
        <taxon>Bacillati</taxon>
        <taxon>Actinomycetota</taxon>
        <taxon>Actinomycetes</taxon>
        <taxon>Catenulisporales</taxon>
        <taxon>Catenulisporaceae</taxon>
        <taxon>Catenulispora</taxon>
    </lineage>
</organism>
<name>C7QE26_CATAD</name>
<gene>
    <name evidence="1" type="ordered locus">Caci_7790</name>
</gene>